<evidence type="ECO:0000256" key="1">
    <source>
        <dbReference type="SAM" id="MobiDB-lite"/>
    </source>
</evidence>
<evidence type="ECO:0000313" key="3">
    <source>
        <dbReference type="Proteomes" id="UP001274830"/>
    </source>
</evidence>
<feature type="compositionally biased region" description="Low complexity" evidence="1">
    <location>
        <begin position="161"/>
        <end position="176"/>
    </location>
</feature>
<accession>A0AAE1C6A8</accession>
<proteinExistence type="predicted"/>
<evidence type="ECO:0000313" key="2">
    <source>
        <dbReference type="EMBL" id="KAK3679759.1"/>
    </source>
</evidence>
<dbReference type="EMBL" id="JAUTXT010000001">
    <property type="protein sequence ID" value="KAK3679759.1"/>
    <property type="molecule type" value="Genomic_DNA"/>
</dbReference>
<dbReference type="AlphaFoldDB" id="A0AAE1C6A8"/>
<feature type="region of interest" description="Disordered" evidence="1">
    <location>
        <begin position="161"/>
        <end position="187"/>
    </location>
</feature>
<protein>
    <submittedName>
        <fullName evidence="2">Uncharacterized protein</fullName>
    </submittedName>
</protein>
<comment type="caution">
    <text evidence="2">The sequence shown here is derived from an EMBL/GenBank/DDBJ whole genome shotgun (WGS) entry which is preliminary data.</text>
</comment>
<dbReference type="Proteomes" id="UP001274830">
    <property type="component" value="Unassembled WGS sequence"/>
</dbReference>
<keyword evidence="3" id="KW-1185">Reference proteome</keyword>
<reference evidence="2" key="1">
    <citation type="submission" date="2023-07" db="EMBL/GenBank/DDBJ databases">
        <title>Black Yeasts Isolated from many extreme environments.</title>
        <authorList>
            <person name="Coleine C."/>
            <person name="Stajich J.E."/>
            <person name="Selbmann L."/>
        </authorList>
    </citation>
    <scope>NUCLEOTIDE SEQUENCE</scope>
    <source>
        <strain evidence="2">CCFEE 5485</strain>
    </source>
</reference>
<gene>
    <name evidence="2" type="ORF">LTR78_000135</name>
</gene>
<sequence length="253" mass="27378">MHKYPSRHGNSWKDKLDTMSCGVKYVYSDDSPYDLGWLQYTTTIGRLWNNGSGCADITTGLSAAAGNAGAVSDPTTVFRNFTCKDDEKYAIIYAVDQELGKLYPSVIGGFNCVDKRDWGEYGPPRYWDLNMKDRRSVMPLDMGPYISSAGTDKRRPISIAAHSSRSSRGTPPIATGPAPPRLVSRKDIPSDTQTCAIASWNTTTSSQTSSFFNFTIVIGVDYAKGKGCDDVKTALASSLANSSSSIPNSGFAS</sequence>
<organism evidence="2 3">
    <name type="scientific">Recurvomyces mirabilis</name>
    <dbReference type="NCBI Taxonomy" id="574656"/>
    <lineage>
        <taxon>Eukaryota</taxon>
        <taxon>Fungi</taxon>
        <taxon>Dikarya</taxon>
        <taxon>Ascomycota</taxon>
        <taxon>Pezizomycotina</taxon>
        <taxon>Dothideomycetes</taxon>
        <taxon>Dothideomycetidae</taxon>
        <taxon>Mycosphaerellales</taxon>
        <taxon>Teratosphaeriaceae</taxon>
        <taxon>Recurvomyces</taxon>
    </lineage>
</organism>
<name>A0AAE1C6A8_9PEZI</name>